<dbReference type="RefSeq" id="WP_074616133.1">
    <property type="nucleotide sequence ID" value="NZ_CABJDW020000004.1"/>
</dbReference>
<dbReference type="PIRSF" id="PIRSF001296">
    <property type="entry name" value="K_ATPase_KdpC"/>
    <property type="match status" value="1"/>
</dbReference>
<keyword evidence="1 11" id="KW-0813">Transport</keyword>
<keyword evidence="6 11" id="KW-0067">ATP-binding</keyword>
<evidence type="ECO:0000256" key="10">
    <source>
        <dbReference type="ARBA" id="ARBA00023136"/>
    </source>
</evidence>
<keyword evidence="2 11" id="KW-1003">Cell membrane</keyword>
<proteinExistence type="inferred from homology"/>
<dbReference type="EMBL" id="CP029487">
    <property type="protein sequence ID" value="QCT69964.1"/>
    <property type="molecule type" value="Genomic_DNA"/>
</dbReference>
<protein>
    <recommendedName>
        <fullName evidence="11">Potassium-transporting ATPase KdpC subunit</fullName>
    </recommendedName>
    <alternativeName>
        <fullName evidence="11">ATP phosphohydrolase [potassium-transporting] C chain</fullName>
    </alternativeName>
    <alternativeName>
        <fullName evidence="11">Potassium-binding and translocating subunit C</fullName>
    </alternativeName>
    <alternativeName>
        <fullName evidence="11">Potassium-translocating ATPase C chain</fullName>
    </alternativeName>
</protein>
<dbReference type="Proteomes" id="UP000218387">
    <property type="component" value="Chromosome"/>
</dbReference>
<reference evidence="12 13" key="1">
    <citation type="submission" date="2018-05" db="EMBL/GenBank/DDBJ databases">
        <title>Genome comparison of Eubacterium sp.</title>
        <authorList>
            <person name="Feng Y."/>
            <person name="Sanchez-Andrea I."/>
            <person name="Stams A.J.M."/>
            <person name="De Vos W.M."/>
        </authorList>
    </citation>
    <scope>NUCLEOTIDE SEQUENCE [LARGE SCALE GENOMIC DNA]</scope>
    <source>
        <strain evidence="12 13">YI</strain>
    </source>
</reference>
<evidence type="ECO:0000313" key="12">
    <source>
        <dbReference type="EMBL" id="QCT69964.1"/>
    </source>
</evidence>
<dbReference type="GO" id="GO:0005886">
    <property type="term" value="C:plasma membrane"/>
    <property type="evidence" value="ECO:0007669"/>
    <property type="project" value="UniProtKB-SubCell"/>
</dbReference>
<dbReference type="InterPro" id="IPR003820">
    <property type="entry name" value="KdpC"/>
</dbReference>
<comment type="similarity">
    <text evidence="11">Belongs to the KdpC family.</text>
</comment>
<evidence type="ECO:0000256" key="8">
    <source>
        <dbReference type="ARBA" id="ARBA00022989"/>
    </source>
</evidence>
<keyword evidence="10 11" id="KW-0472">Membrane</keyword>
<evidence type="ECO:0000256" key="6">
    <source>
        <dbReference type="ARBA" id="ARBA00022840"/>
    </source>
</evidence>
<organism evidence="12 13">
    <name type="scientific">Eubacterium maltosivorans</name>
    <dbReference type="NCBI Taxonomy" id="2041044"/>
    <lineage>
        <taxon>Bacteria</taxon>
        <taxon>Bacillati</taxon>
        <taxon>Bacillota</taxon>
        <taxon>Clostridia</taxon>
        <taxon>Eubacteriales</taxon>
        <taxon>Eubacteriaceae</taxon>
        <taxon>Eubacterium</taxon>
    </lineage>
</organism>
<keyword evidence="4 11" id="KW-0812">Transmembrane</keyword>
<evidence type="ECO:0000256" key="4">
    <source>
        <dbReference type="ARBA" id="ARBA00022692"/>
    </source>
</evidence>
<evidence type="ECO:0000256" key="3">
    <source>
        <dbReference type="ARBA" id="ARBA00022538"/>
    </source>
</evidence>
<dbReference type="KEGG" id="emt:CPZ25_001120"/>
<dbReference type="Pfam" id="PF02669">
    <property type="entry name" value="KdpC"/>
    <property type="match status" value="1"/>
</dbReference>
<keyword evidence="8 11" id="KW-1133">Transmembrane helix</keyword>
<evidence type="ECO:0000256" key="2">
    <source>
        <dbReference type="ARBA" id="ARBA00022475"/>
    </source>
</evidence>
<evidence type="ECO:0000256" key="9">
    <source>
        <dbReference type="ARBA" id="ARBA00023065"/>
    </source>
</evidence>
<dbReference type="HAMAP" id="MF_00276">
    <property type="entry name" value="KdpC"/>
    <property type="match status" value="1"/>
</dbReference>
<dbReference type="GO" id="GO:0008556">
    <property type="term" value="F:P-type potassium transmembrane transporter activity"/>
    <property type="evidence" value="ECO:0007669"/>
    <property type="project" value="InterPro"/>
</dbReference>
<evidence type="ECO:0000256" key="1">
    <source>
        <dbReference type="ARBA" id="ARBA00022448"/>
    </source>
</evidence>
<sequence>MTENKSVVRPAIVGFLILALITGVIYTFVCTGIGQLLFNHKVNGSIISGTANGQEVSYGSEFLAQPFTTPEYLIGRPWNDGAPTNLNPVGNEQAALVQERIDWWHELDPQNRADIPMELVTVSGSGYDPEITPAGAEYQVARIARERRISEERVREIISANTKDRAFGVLGEPTVNVLKVNLALDGIETE</sequence>
<dbReference type="GO" id="GO:0005524">
    <property type="term" value="F:ATP binding"/>
    <property type="evidence" value="ECO:0007669"/>
    <property type="project" value="UniProtKB-UniRule"/>
</dbReference>
<comment type="subunit">
    <text evidence="11">The system is composed of three essential subunits: KdpA, KdpB and KdpC.</text>
</comment>
<dbReference type="AlphaFoldDB" id="A0A4P9C413"/>
<evidence type="ECO:0000313" key="13">
    <source>
        <dbReference type="Proteomes" id="UP000218387"/>
    </source>
</evidence>
<comment type="subcellular location">
    <subcellularLocation>
        <location evidence="11">Cell membrane</location>
        <topology evidence="11">Single-pass membrane protein</topology>
    </subcellularLocation>
</comment>
<keyword evidence="3 11" id="KW-0633">Potassium transport</keyword>
<evidence type="ECO:0000256" key="11">
    <source>
        <dbReference type="HAMAP-Rule" id="MF_00276"/>
    </source>
</evidence>
<dbReference type="PANTHER" id="PTHR30042:SF2">
    <property type="entry name" value="POTASSIUM-TRANSPORTING ATPASE KDPC SUBUNIT"/>
    <property type="match status" value="1"/>
</dbReference>
<feature type="transmembrane region" description="Helical" evidence="11">
    <location>
        <begin position="12"/>
        <end position="38"/>
    </location>
</feature>
<keyword evidence="7 11" id="KW-0630">Potassium</keyword>
<dbReference type="PANTHER" id="PTHR30042">
    <property type="entry name" value="POTASSIUM-TRANSPORTING ATPASE C CHAIN"/>
    <property type="match status" value="1"/>
</dbReference>
<keyword evidence="13" id="KW-1185">Reference proteome</keyword>
<evidence type="ECO:0000256" key="5">
    <source>
        <dbReference type="ARBA" id="ARBA00022741"/>
    </source>
</evidence>
<keyword evidence="9 11" id="KW-0406">Ion transport</keyword>
<evidence type="ECO:0000256" key="7">
    <source>
        <dbReference type="ARBA" id="ARBA00022958"/>
    </source>
</evidence>
<gene>
    <name evidence="11" type="primary">kdpC</name>
    <name evidence="12" type="ORF">CPZ25_001120</name>
</gene>
<name>A0A4P9C413_EUBML</name>
<keyword evidence="5 11" id="KW-0547">Nucleotide-binding</keyword>
<comment type="function">
    <text evidence="11">Part of the high-affinity ATP-driven potassium transport (or Kdp) system, which catalyzes the hydrolysis of ATP coupled with the electrogenic transport of potassium into the cytoplasm. This subunit acts as a catalytic chaperone that increases the ATP-binding affinity of the ATP-hydrolyzing subunit KdpB by the formation of a transient KdpB/KdpC/ATP ternary complex.</text>
</comment>
<accession>A0A4P9C413</accession>